<evidence type="ECO:0000313" key="19">
    <source>
        <dbReference type="EMBL" id="TBW72504.1"/>
    </source>
</evidence>
<evidence type="ECO:0000313" key="18">
    <source>
        <dbReference type="EMBL" id="QEX37976.1"/>
    </source>
</evidence>
<evidence type="ECO:0000313" key="20">
    <source>
        <dbReference type="Proteomes" id="UP000293637"/>
    </source>
</evidence>
<dbReference type="OMA" id="HNYTIRF"/>
<feature type="signal peptide" evidence="16">
    <location>
        <begin position="1"/>
        <end position="28"/>
    </location>
</feature>
<dbReference type="GeneID" id="58090832"/>
<evidence type="ECO:0000256" key="4">
    <source>
        <dbReference type="ARBA" id="ARBA00022512"/>
    </source>
</evidence>
<evidence type="ECO:0000256" key="2">
    <source>
        <dbReference type="ARBA" id="ARBA00005749"/>
    </source>
</evidence>
<comment type="subunit">
    <text evidence="13">Monomer. Interacts with IsdA.</text>
</comment>
<organism evidence="19 20">
    <name type="scientific">Staphylococcus lugdunensis</name>
    <dbReference type="NCBI Taxonomy" id="28035"/>
    <lineage>
        <taxon>Bacteria</taxon>
        <taxon>Bacillati</taxon>
        <taxon>Bacillota</taxon>
        <taxon>Bacilli</taxon>
        <taxon>Bacillales</taxon>
        <taxon>Staphylococcaceae</taxon>
        <taxon>Staphylococcus</taxon>
    </lineage>
</organism>
<evidence type="ECO:0000256" key="14">
    <source>
        <dbReference type="SAM" id="MobiDB-lite"/>
    </source>
</evidence>
<dbReference type="NCBIfam" id="TIGR03068">
    <property type="entry name" value="srtB_sig_NPQTN"/>
    <property type="match status" value="1"/>
</dbReference>
<keyword evidence="7" id="KW-0479">Metal-binding</keyword>
<evidence type="ECO:0000256" key="6">
    <source>
        <dbReference type="ARBA" id="ARBA00022617"/>
    </source>
</evidence>
<sequence>MKTVFKIVSFIFLCIFSFGILSSSSAFAEGQSLNYEVLKYNTNDTSIANDYFNKPATVVERNGKKYVQITVNHSHWITGMSIEGKNEKIINTNKAKDERTSEFEVSKTSGKVDGKISVYINEKVNGKPFKYDHHYNITYKFNGKDSGSSSAATPGINKSENGGTGSAASDAGNGTSSDSNSASTDGSSVENPQTSAGTPAYVYLIPVVAVVFLMLSVAILKRNRKGNH</sequence>
<dbReference type="InterPro" id="IPR050436">
    <property type="entry name" value="IsdA"/>
</dbReference>
<protein>
    <recommendedName>
        <fullName evidence="3">Iron-regulated surface determinant protein C</fullName>
    </recommendedName>
    <alternativeName>
        <fullName evidence="11">Staphylococcal iron-regulated protein D</fullName>
    </alternativeName>
</protein>
<dbReference type="Pfam" id="PF05031">
    <property type="entry name" value="NEAT"/>
    <property type="match status" value="1"/>
</dbReference>
<feature type="chain" id="PRO_5030043045" description="Iron-regulated surface determinant protein C" evidence="16">
    <location>
        <begin position="29"/>
        <end position="228"/>
    </location>
</feature>
<keyword evidence="4" id="KW-0134">Cell wall</keyword>
<keyword evidence="10" id="KW-0572">Peptidoglycan-anchor</keyword>
<comment type="subcellular location">
    <subcellularLocation>
        <location evidence="1">Secreted</location>
        <location evidence="1">Cell wall</location>
        <topology evidence="1">Peptidoglycan-anchor</topology>
    </subcellularLocation>
</comment>
<dbReference type="RefSeq" id="WP_002460922.1">
    <property type="nucleotide sequence ID" value="NZ_AP021848.1"/>
</dbReference>
<keyword evidence="8 16" id="KW-0732">Signal</keyword>
<dbReference type="AlphaFoldDB" id="A0A292DHC8"/>
<dbReference type="GO" id="GO:0030492">
    <property type="term" value="F:hemoglobin binding"/>
    <property type="evidence" value="ECO:0007669"/>
    <property type="project" value="InterPro"/>
</dbReference>
<dbReference type="GO" id="GO:0015886">
    <property type="term" value="P:heme transport"/>
    <property type="evidence" value="ECO:0007669"/>
    <property type="project" value="InterPro"/>
</dbReference>
<evidence type="ECO:0000313" key="21">
    <source>
        <dbReference type="Proteomes" id="UP000325462"/>
    </source>
</evidence>
<evidence type="ECO:0000256" key="10">
    <source>
        <dbReference type="ARBA" id="ARBA00023088"/>
    </source>
</evidence>
<dbReference type="InterPro" id="IPR006635">
    <property type="entry name" value="NEAT_dom"/>
</dbReference>
<reference evidence="19 20" key="1">
    <citation type="journal article" date="2019" name="Sci. Transl. Med.">
        <title>Quorum sensing between bacterial species on the skin protects against epidermal injury in atopic dermatitis.</title>
        <authorList>
            <person name="Williams M.R."/>
        </authorList>
    </citation>
    <scope>NUCLEOTIDE SEQUENCE [LARGE SCALE GENOMIC DNA]</scope>
    <source>
        <strain evidence="19 20">E7</strain>
    </source>
</reference>
<keyword evidence="5" id="KW-0964">Secreted</keyword>
<keyword evidence="15" id="KW-0812">Transmembrane</keyword>
<dbReference type="EMBL" id="CP041722">
    <property type="protein sequence ID" value="QEX37976.1"/>
    <property type="molecule type" value="Genomic_DNA"/>
</dbReference>
<dbReference type="InterPro" id="IPR017505">
    <property type="entry name" value="Sortase_SrtB_sig_NPQTN"/>
</dbReference>
<keyword evidence="9" id="KW-0408">Iron</keyword>
<gene>
    <name evidence="19" type="primary">isdC</name>
    <name evidence="19" type="ORF">EQ812_05900</name>
    <name evidence="18" type="ORF">FO454_03155</name>
</gene>
<dbReference type="SMART" id="SM00725">
    <property type="entry name" value="NEAT"/>
    <property type="match status" value="1"/>
</dbReference>
<dbReference type="NCBIfam" id="TIGR03656">
    <property type="entry name" value="IsdC"/>
    <property type="match status" value="1"/>
</dbReference>
<evidence type="ECO:0000256" key="5">
    <source>
        <dbReference type="ARBA" id="ARBA00022525"/>
    </source>
</evidence>
<comment type="function">
    <text evidence="12">Involved in heme (porphyrin) scavenging. Binds hemoglobin and almost exclusively free-base protoporphyrin IX. Probably has a role as the central conduit of the isd heme uptake system, i.e. mediates the transfer of the iron-containing nutrient from IsdABH to the membrane translocation system IsdDEF. Hemin-free IsdC (apo-IsdC) acquires hemin from hemin-containing IsdA (holo-IsdA) probably through the activated holo-IsdA-apo-IsdC complex and due to the higher affinity of apo-IsdC for the cofactor. The reaction is reversible.</text>
</comment>
<keyword evidence="15" id="KW-1133">Transmembrane helix</keyword>
<feature type="transmembrane region" description="Helical" evidence="15">
    <location>
        <begin position="200"/>
        <end position="220"/>
    </location>
</feature>
<dbReference type="Proteomes" id="UP000293637">
    <property type="component" value="Unassembled WGS sequence"/>
</dbReference>
<dbReference type="PROSITE" id="PS50978">
    <property type="entry name" value="NEAT"/>
    <property type="match status" value="1"/>
</dbReference>
<dbReference type="SUPFAM" id="SSF158911">
    <property type="entry name" value="NEAT domain-like"/>
    <property type="match status" value="1"/>
</dbReference>
<dbReference type="GO" id="GO:0046872">
    <property type="term" value="F:metal ion binding"/>
    <property type="evidence" value="ECO:0007669"/>
    <property type="project" value="UniProtKB-KW"/>
</dbReference>
<evidence type="ECO:0000256" key="11">
    <source>
        <dbReference type="ARBA" id="ARBA00031151"/>
    </source>
</evidence>
<evidence type="ECO:0000256" key="7">
    <source>
        <dbReference type="ARBA" id="ARBA00022723"/>
    </source>
</evidence>
<keyword evidence="21" id="KW-1185">Reference proteome</keyword>
<comment type="similarity">
    <text evidence="2">Belongs to the IsdC family.</text>
</comment>
<feature type="region of interest" description="Disordered" evidence="14">
    <location>
        <begin position="143"/>
        <end position="195"/>
    </location>
</feature>
<name>A0A292DHC8_STALU</name>
<feature type="compositionally biased region" description="Low complexity" evidence="14">
    <location>
        <begin position="166"/>
        <end position="188"/>
    </location>
</feature>
<feature type="domain" description="NEAT" evidence="17">
    <location>
        <begin position="26"/>
        <end position="149"/>
    </location>
</feature>
<evidence type="ECO:0000256" key="8">
    <source>
        <dbReference type="ARBA" id="ARBA00022729"/>
    </source>
</evidence>
<evidence type="ECO:0000256" key="16">
    <source>
        <dbReference type="SAM" id="SignalP"/>
    </source>
</evidence>
<evidence type="ECO:0000256" key="13">
    <source>
        <dbReference type="ARBA" id="ARBA00047086"/>
    </source>
</evidence>
<evidence type="ECO:0000256" key="12">
    <source>
        <dbReference type="ARBA" id="ARBA00045845"/>
    </source>
</evidence>
<keyword evidence="15" id="KW-0472">Membrane</keyword>
<dbReference type="PANTHER" id="PTHR37824:SF1">
    <property type="entry name" value="IRON-REGULATED SURFACE DETERMINANT PROTEIN C"/>
    <property type="match status" value="1"/>
</dbReference>
<dbReference type="EMBL" id="SCHB01000003">
    <property type="protein sequence ID" value="TBW72504.1"/>
    <property type="molecule type" value="Genomic_DNA"/>
</dbReference>
<dbReference type="GO" id="GO:0009274">
    <property type="term" value="C:peptidoglycan-based cell wall"/>
    <property type="evidence" value="ECO:0007669"/>
    <property type="project" value="InterPro"/>
</dbReference>
<evidence type="ECO:0000256" key="3">
    <source>
        <dbReference type="ARBA" id="ARBA00016498"/>
    </source>
</evidence>
<proteinExistence type="inferred from homology"/>
<feature type="compositionally biased region" description="Polar residues" evidence="14">
    <location>
        <begin position="145"/>
        <end position="160"/>
    </location>
</feature>
<dbReference type="Proteomes" id="UP000325462">
    <property type="component" value="Chromosome"/>
</dbReference>
<evidence type="ECO:0000256" key="9">
    <source>
        <dbReference type="ARBA" id="ARBA00023004"/>
    </source>
</evidence>
<evidence type="ECO:0000256" key="15">
    <source>
        <dbReference type="SAM" id="Phobius"/>
    </source>
</evidence>
<dbReference type="InterPro" id="IPR037250">
    <property type="entry name" value="NEAT_dom_sf"/>
</dbReference>
<evidence type="ECO:0000256" key="1">
    <source>
        <dbReference type="ARBA" id="ARBA00004168"/>
    </source>
</evidence>
<dbReference type="PANTHER" id="PTHR37824">
    <property type="entry name" value="IRON-REGULATED SURFACE DETERMINANT PROTEIN C"/>
    <property type="match status" value="1"/>
</dbReference>
<dbReference type="Gene3D" id="2.60.40.1850">
    <property type="match status" value="1"/>
</dbReference>
<keyword evidence="6" id="KW-0349">Heme</keyword>
<reference evidence="18 21" key="2">
    <citation type="submission" date="2019-07" db="EMBL/GenBank/DDBJ databases">
        <title>Comparative genome analysis of staphylococcus lugdunensis shows clonal complex-dependent diversity of the putative virulence factor, ess/type vii locus.</title>
        <authorList>
            <person name="Lebeurre J."/>
            <person name="Dahyot S."/>
            <person name="Diene S."/>
            <person name="Paulay A."/>
            <person name="Aubourg M."/>
            <person name="Argemi X."/>
            <person name="Giard J.-C."/>
            <person name="Tournier I."/>
            <person name="Francois P."/>
            <person name="Pestel-Caron M."/>
        </authorList>
    </citation>
    <scope>NUCLEOTIDE SEQUENCE [LARGE SCALE GENOMIC DNA]</scope>
    <source>
        <strain evidence="18 21">SL13</strain>
    </source>
</reference>
<evidence type="ECO:0000259" key="17">
    <source>
        <dbReference type="PROSITE" id="PS50978"/>
    </source>
</evidence>
<accession>A0A292DHC8</accession>
<dbReference type="CDD" id="cd06920">
    <property type="entry name" value="NEAT"/>
    <property type="match status" value="1"/>
</dbReference>
<dbReference type="InterPro" id="IPR019909">
    <property type="entry name" value="Haem_uptake_protein_IsdC"/>
</dbReference>